<proteinExistence type="predicted"/>
<dbReference type="GeneID" id="41322521"/>
<evidence type="ECO:0000313" key="2">
    <source>
        <dbReference type="Proteomes" id="UP000752814"/>
    </source>
</evidence>
<dbReference type="EMBL" id="LVVT01000016">
    <property type="protein sequence ID" value="TQS82561.1"/>
    <property type="molecule type" value="Genomic_DNA"/>
</dbReference>
<reference evidence="1" key="1">
    <citation type="submission" date="2016-03" db="EMBL/GenBank/DDBJ databases">
        <authorList>
            <person name="Borrel G."/>
            <person name="Mccann A."/>
            <person name="O'Toole P.W."/>
        </authorList>
    </citation>
    <scope>NUCLEOTIDE SEQUENCE</scope>
    <source>
        <strain evidence="1">183</strain>
    </source>
</reference>
<evidence type="ECO:0000313" key="1">
    <source>
        <dbReference type="EMBL" id="TQS82561.1"/>
    </source>
</evidence>
<dbReference type="RefSeq" id="WP_020448016.1">
    <property type="nucleotide sequence ID" value="NZ_LR698974.1"/>
</dbReference>
<gene>
    <name evidence="1" type="ORF">A3207_08905</name>
</gene>
<accession>A0A8J8TDA3</accession>
<organism evidence="1 2">
    <name type="scientific">Candidatus Methanomassiliicoccus intestinalis</name>
    <dbReference type="NCBI Taxonomy" id="1406512"/>
    <lineage>
        <taxon>Archaea</taxon>
        <taxon>Methanobacteriati</taxon>
        <taxon>Thermoplasmatota</taxon>
        <taxon>Thermoplasmata</taxon>
        <taxon>Methanomassiliicoccales</taxon>
        <taxon>Methanomassiliicoccaceae</taxon>
        <taxon>Methanomassiliicoccus</taxon>
    </lineage>
</organism>
<protein>
    <submittedName>
        <fullName evidence="1">Uncharacterized protein</fullName>
    </submittedName>
</protein>
<dbReference type="Proteomes" id="UP000752814">
    <property type="component" value="Unassembled WGS sequence"/>
</dbReference>
<comment type="caution">
    <text evidence="1">The sequence shown here is derived from an EMBL/GenBank/DDBJ whole genome shotgun (WGS) entry which is preliminary data.</text>
</comment>
<name>A0A8J8TDA3_9ARCH</name>
<dbReference type="AlphaFoldDB" id="A0A8J8TDA3"/>
<sequence length="192" mass="22550">MNALGAKRQYQNSNHTRHTFHHRSFRKYRNFSLRADSYVHQKFISIEFPDKRQYHLNASLIASIWAMSQSRDVVPGMREEIFWYSYNHCYGDNASLLKIFDELDGEFLIKNARPLNTSDFIDTVDLEHIHECRISIVNIKKYPHLERIIHLETIAASGFPSSQEFYLDDECPEYLSEYPQESTEMGCSTEAS</sequence>